<dbReference type="SUPFAM" id="SSF51735">
    <property type="entry name" value="NAD(P)-binding Rossmann-fold domains"/>
    <property type="match status" value="1"/>
</dbReference>
<dbReference type="Proteomes" id="UP000075531">
    <property type="component" value="Unassembled WGS sequence"/>
</dbReference>
<feature type="domain" description="2,4-diaminopentanoate dehydrogenase C-terminal" evidence="2">
    <location>
        <begin position="144"/>
        <end position="348"/>
    </location>
</feature>
<dbReference type="CDD" id="cd24146">
    <property type="entry name" value="nat-AmDH_N_like"/>
    <property type="match status" value="1"/>
</dbReference>
<dbReference type="OrthoDB" id="9767616at2"/>
<proteinExistence type="predicted"/>
<reference evidence="3 4" key="1">
    <citation type="submission" date="2016-02" db="EMBL/GenBank/DDBJ databases">
        <title>Genome sequence of Clostridium tepidiprofundi DSM 19306.</title>
        <authorList>
            <person name="Poehlein A."/>
            <person name="Daniel R."/>
        </authorList>
    </citation>
    <scope>NUCLEOTIDE SEQUENCE [LARGE SCALE GENOMIC DNA]</scope>
    <source>
        <strain evidence="3 4">DSM 19306</strain>
    </source>
</reference>
<dbReference type="NCBIfam" id="NF040740">
    <property type="entry name" value="ornith_Ord"/>
    <property type="match status" value="1"/>
</dbReference>
<gene>
    <name evidence="3" type="ORF">CLTEP_03820</name>
</gene>
<feature type="domain" description="Gfo/Idh/MocA-like oxidoreductase N-terminal" evidence="1">
    <location>
        <begin position="6"/>
        <end position="134"/>
    </location>
</feature>
<evidence type="ECO:0000313" key="3">
    <source>
        <dbReference type="EMBL" id="KYH35988.1"/>
    </source>
</evidence>
<evidence type="ECO:0000313" key="4">
    <source>
        <dbReference type="Proteomes" id="UP000075531"/>
    </source>
</evidence>
<dbReference type="InterPro" id="IPR045760">
    <property type="entry name" value="DAP_DH_C"/>
</dbReference>
<dbReference type="RefSeq" id="WP_066821683.1">
    <property type="nucleotide sequence ID" value="NZ_LTBA01000001.1"/>
</dbReference>
<dbReference type="InterPro" id="IPR036291">
    <property type="entry name" value="NAD(P)-bd_dom_sf"/>
</dbReference>
<dbReference type="STRING" id="1121338.CLTEP_03820"/>
<sequence length="349" mass="37793">MREKVKVILWGLGLMGQGMGNMILKKKGFKIVGAIDIDTNKVGKKLYEVLGVEKTADNDVTIVNNPDDVIKKGAADIVLLATASFTKVVYPQIMKVVENGINVITTAEEMSYPKALDTELAEKMDKAAKENNVAILGTGINPGFVMDYLVIALTGVCEEVNKIKVSRVNDLSCFGKAVMEEQGIGLTKEQFIKGVEEETIAGHVGFVQSFGMFEEAFNIKFDNIKQTKEPIITNVPRSTDLVDVKAGDVAGCKQMGYGYIGEDVFIEMAHPQQIKPEMENQGTGDYITIEGIPNINLANTPEIAGGVGTYAICVNMIPHVLNAVPGLKTMLDLPIPAAILGDVRDLIKK</sequence>
<dbReference type="Pfam" id="PF01408">
    <property type="entry name" value="GFO_IDH_MocA"/>
    <property type="match status" value="1"/>
</dbReference>
<dbReference type="AlphaFoldDB" id="A0A151B7S4"/>
<dbReference type="GO" id="GO:0000166">
    <property type="term" value="F:nucleotide binding"/>
    <property type="evidence" value="ECO:0007669"/>
    <property type="project" value="InterPro"/>
</dbReference>
<name>A0A151B7S4_9CLOT</name>
<evidence type="ECO:0000259" key="2">
    <source>
        <dbReference type="Pfam" id="PF19328"/>
    </source>
</evidence>
<dbReference type="EMBL" id="LTBA01000001">
    <property type="protein sequence ID" value="KYH35988.1"/>
    <property type="molecule type" value="Genomic_DNA"/>
</dbReference>
<accession>A0A151B7S4</accession>
<protein>
    <submittedName>
        <fullName evidence="3">Uncharacterized protein</fullName>
    </submittedName>
</protein>
<keyword evidence="4" id="KW-1185">Reference proteome</keyword>
<evidence type="ECO:0000259" key="1">
    <source>
        <dbReference type="Pfam" id="PF01408"/>
    </source>
</evidence>
<dbReference type="Pfam" id="PF19328">
    <property type="entry name" value="DAP_DH_C"/>
    <property type="match status" value="1"/>
</dbReference>
<comment type="caution">
    <text evidence="3">The sequence shown here is derived from an EMBL/GenBank/DDBJ whole genome shotgun (WGS) entry which is preliminary data.</text>
</comment>
<dbReference type="Gene3D" id="3.40.50.720">
    <property type="entry name" value="NAD(P)-binding Rossmann-like Domain"/>
    <property type="match status" value="1"/>
</dbReference>
<dbReference type="PATRIC" id="fig|1121338.3.peg.386"/>
<organism evidence="3 4">
    <name type="scientific">Clostridium tepidiprofundi DSM 19306</name>
    <dbReference type="NCBI Taxonomy" id="1121338"/>
    <lineage>
        <taxon>Bacteria</taxon>
        <taxon>Bacillati</taxon>
        <taxon>Bacillota</taxon>
        <taxon>Clostridia</taxon>
        <taxon>Eubacteriales</taxon>
        <taxon>Clostridiaceae</taxon>
        <taxon>Clostridium</taxon>
    </lineage>
</organism>
<dbReference type="InterPro" id="IPR000683">
    <property type="entry name" value="Gfo/Idh/MocA-like_OxRdtase_N"/>
</dbReference>